<accession>A0A6M4WM58</accession>
<evidence type="ECO:0000313" key="1">
    <source>
        <dbReference type="EMBL" id="QJS98925.1"/>
    </source>
</evidence>
<reference evidence="1" key="1">
    <citation type="submission" date="2020-03" db="EMBL/GenBank/DDBJ databases">
        <title>Molecular networking-based the target discovery of potent antiproliferative macrolactams: 5/6/7/16 polycyclic ansamycins and glycosylated trienomycin from Streptomyces cacaoi subsp. asoensis.</title>
        <authorList>
            <person name="Liu L.-L."/>
        </authorList>
    </citation>
    <scope>NUCLEOTIDE SEQUENCE [LARGE SCALE GENOMIC DNA]</scope>
    <source>
        <strain evidence="1">H2S5</strain>
    </source>
</reference>
<gene>
    <name evidence="1" type="ORF">G9272_42840</name>
</gene>
<dbReference type="EMBL" id="CP049838">
    <property type="protein sequence ID" value="QJS98925.1"/>
    <property type="molecule type" value="Genomic_DNA"/>
</dbReference>
<organism evidence="1 2">
    <name type="scientific">Streptomyces asoensis</name>
    <dbReference type="NCBI Taxonomy" id="249586"/>
    <lineage>
        <taxon>Bacteria</taxon>
        <taxon>Bacillati</taxon>
        <taxon>Actinomycetota</taxon>
        <taxon>Actinomycetes</taxon>
        <taxon>Kitasatosporales</taxon>
        <taxon>Streptomycetaceae</taxon>
        <taxon>Streptomyces</taxon>
    </lineage>
</organism>
<sequence>MRRTDAVVGLLERLIEDGCQEAEAEAVREVFEEVVRKVDGGGDGEAVVLAQSDEGDVSHPRRRLPLKTAVCRQYRGASKLNVDGGGQTDRPLATDQRWIADVSGVFAHLRDPARGRRDAAHIQ</sequence>
<proteinExistence type="predicted"/>
<evidence type="ECO:0000313" key="2">
    <source>
        <dbReference type="Proteomes" id="UP000502665"/>
    </source>
</evidence>
<name>A0A6M4WM58_9ACTN</name>
<protein>
    <submittedName>
        <fullName evidence="1">Uncharacterized protein</fullName>
    </submittedName>
</protein>
<dbReference type="RefSeq" id="WP_171394578.1">
    <property type="nucleotide sequence ID" value="NZ_CP049838.1"/>
</dbReference>
<keyword evidence="2" id="KW-1185">Reference proteome</keyword>
<dbReference type="Proteomes" id="UP000502665">
    <property type="component" value="Chromosome"/>
</dbReference>
<dbReference type="AlphaFoldDB" id="A0A6M4WM58"/>